<proteinExistence type="predicted"/>
<organism evidence="3 4">
    <name type="scientific">Phototrophicus methaneseepsis</name>
    <dbReference type="NCBI Taxonomy" id="2710758"/>
    <lineage>
        <taxon>Bacteria</taxon>
        <taxon>Bacillati</taxon>
        <taxon>Chloroflexota</taxon>
        <taxon>Candidatus Thermofontia</taxon>
        <taxon>Phototrophicales</taxon>
        <taxon>Phototrophicaceae</taxon>
        <taxon>Phototrophicus</taxon>
    </lineage>
</organism>
<name>A0A7S8IFK8_9CHLR</name>
<dbReference type="InterPro" id="IPR036291">
    <property type="entry name" value="NAD(P)-bd_dom_sf"/>
</dbReference>
<dbReference type="InterPro" id="IPR051207">
    <property type="entry name" value="ComplexI_NDUFA9_subunit"/>
</dbReference>
<dbReference type="AlphaFoldDB" id="A0A7S8IFK8"/>
<dbReference type="InterPro" id="IPR016040">
    <property type="entry name" value="NAD(P)-bd_dom"/>
</dbReference>
<feature type="region of interest" description="Disordered" evidence="1">
    <location>
        <begin position="252"/>
        <end position="274"/>
    </location>
</feature>
<accession>A0A7S8IFK8</accession>
<dbReference type="Proteomes" id="UP000594468">
    <property type="component" value="Chromosome"/>
</dbReference>
<dbReference type="Pfam" id="PF13460">
    <property type="entry name" value="NAD_binding_10"/>
    <property type="match status" value="1"/>
</dbReference>
<gene>
    <name evidence="3" type="ORF">G4Y79_10855</name>
</gene>
<evidence type="ECO:0000313" key="3">
    <source>
        <dbReference type="EMBL" id="QPC84840.1"/>
    </source>
</evidence>
<keyword evidence="4" id="KW-1185">Reference proteome</keyword>
<dbReference type="SUPFAM" id="SSF51735">
    <property type="entry name" value="NAD(P)-binding Rossmann-fold domains"/>
    <property type="match status" value="1"/>
</dbReference>
<protein>
    <submittedName>
        <fullName evidence="3">NAD(P)H-binding protein</fullName>
    </submittedName>
</protein>
<dbReference type="PANTHER" id="PTHR12126">
    <property type="entry name" value="NADH-UBIQUINONE OXIDOREDUCTASE 39 KDA SUBUNIT-RELATED"/>
    <property type="match status" value="1"/>
</dbReference>
<evidence type="ECO:0000259" key="2">
    <source>
        <dbReference type="Pfam" id="PF13460"/>
    </source>
</evidence>
<dbReference type="PANTHER" id="PTHR12126:SF16">
    <property type="entry name" value="MIOREX COMPLEX COMPONENT 2"/>
    <property type="match status" value="1"/>
</dbReference>
<evidence type="ECO:0000313" key="4">
    <source>
        <dbReference type="Proteomes" id="UP000594468"/>
    </source>
</evidence>
<dbReference type="KEGG" id="pmet:G4Y79_10855"/>
<evidence type="ECO:0000256" key="1">
    <source>
        <dbReference type="SAM" id="MobiDB-lite"/>
    </source>
</evidence>
<feature type="domain" description="NAD(P)-binding" evidence="2">
    <location>
        <begin position="18"/>
        <end position="153"/>
    </location>
</feature>
<dbReference type="RefSeq" id="WP_195172903.1">
    <property type="nucleotide sequence ID" value="NZ_CP062983.1"/>
</dbReference>
<dbReference type="Gene3D" id="3.40.50.720">
    <property type="entry name" value="NAD(P)-binding Rossmann-like Domain"/>
    <property type="match status" value="1"/>
</dbReference>
<dbReference type="EMBL" id="CP062983">
    <property type="protein sequence ID" value="QPC84840.1"/>
    <property type="molecule type" value="Genomic_DNA"/>
</dbReference>
<sequence>MAVSNPKRVVVTGGGTFLGISIASALLAEGAEVTLILRPGNEKKLGPLASRVRWHVADMWDPASLRGRSRGHGVLIHTVGSMTADPARGLTYHRLNFLSARNAANMCISDGVPHMVLLSAASAPWINRQYVKAKREAEAYLRRVGIQSSVIRAPLTYVRGQQRPLFYQAISTLGAIPIVNLFGLRYVAPIPLDLAARGIARIALSPTHTRTIYTAVDLRRLNKREELQGTLPSMRAFDETLTEAPESPYAHLDEDTPFGWMPESGDKPSGGGVR</sequence>
<reference evidence="3 4" key="1">
    <citation type="submission" date="2020-02" db="EMBL/GenBank/DDBJ databases">
        <authorList>
            <person name="Zheng R.K."/>
            <person name="Sun C.M."/>
        </authorList>
    </citation>
    <scope>NUCLEOTIDE SEQUENCE [LARGE SCALE GENOMIC DNA]</scope>
    <source>
        <strain evidence="4">rifampicinis</strain>
    </source>
</reference>
<dbReference type="GO" id="GO:0044877">
    <property type="term" value="F:protein-containing complex binding"/>
    <property type="evidence" value="ECO:0007669"/>
    <property type="project" value="TreeGrafter"/>
</dbReference>